<keyword evidence="8" id="KW-1185">Reference proteome</keyword>
<comment type="caution">
    <text evidence="6">The sequence shown here is derived from an EMBL/GenBank/DDBJ whole genome shotgun (WGS) entry which is preliminary data.</text>
</comment>
<dbReference type="Pfam" id="PF00881">
    <property type="entry name" value="Nitroreductase"/>
    <property type="match status" value="1"/>
</dbReference>
<dbReference type="EMBL" id="MSCP01000002">
    <property type="protein sequence ID" value="PQJ87546.1"/>
    <property type="molecule type" value="Genomic_DNA"/>
</dbReference>
<evidence type="ECO:0000313" key="5">
    <source>
        <dbReference type="EMBL" id="GLR73147.1"/>
    </source>
</evidence>
<dbReference type="OrthoDB" id="9809288at2"/>
<reference evidence="5" key="4">
    <citation type="submission" date="2023-01" db="EMBL/GenBank/DDBJ databases">
        <title>Draft genome sequence of Aliivibrio sifiae strain NBRC 105001.</title>
        <authorList>
            <person name="Sun Q."/>
            <person name="Mori K."/>
        </authorList>
    </citation>
    <scope>NUCLEOTIDE SEQUENCE</scope>
    <source>
        <strain evidence="5">NBRC 105001</strain>
    </source>
</reference>
<keyword evidence="2" id="KW-0521">NADP</keyword>
<sequence length="218" mass="24841">MKHEIINDLENRYTTKKYDPSKKVSQDDLAVLLEALRLSASSINSQPWKFIVIESDEAKQRMHDSFANMHQFNQHHIKACSHVILFANKLEYTRSDYETVLNKAILDGRITEEQKEAAFGSFKFVDLNVDENNQHKAWTKPQAYLALGNALHTLARLNIDSTTMEGVDSSLLGELFSNELKGYECHVALAVGYHHESEDFNATLPKSRKAFKDVITVL</sequence>
<dbReference type="InterPro" id="IPR029479">
    <property type="entry name" value="Nitroreductase"/>
</dbReference>
<proteinExistence type="inferred from homology"/>
<dbReference type="Proteomes" id="UP001156660">
    <property type="component" value="Unassembled WGS sequence"/>
</dbReference>
<dbReference type="InterPro" id="IPR000415">
    <property type="entry name" value="Nitroreductase-like"/>
</dbReference>
<dbReference type="PANTHER" id="PTHR43673:SF10">
    <property type="entry name" value="NADH DEHYDROGENASE_NAD(P)H NITROREDUCTASE XCC3605-RELATED"/>
    <property type="match status" value="1"/>
</dbReference>
<protein>
    <submittedName>
        <fullName evidence="6">NAD(P)H-dependent oxidoreductase</fullName>
    </submittedName>
</protein>
<dbReference type="AlphaFoldDB" id="A0A2S7X8S8"/>
<dbReference type="GO" id="GO:0016491">
    <property type="term" value="F:oxidoreductase activity"/>
    <property type="evidence" value="ECO:0007669"/>
    <property type="project" value="UniProtKB-KW"/>
</dbReference>
<comment type="similarity">
    <text evidence="1">Belongs to the nitroreductase family.</text>
</comment>
<evidence type="ECO:0000256" key="2">
    <source>
        <dbReference type="ARBA" id="ARBA00022857"/>
    </source>
</evidence>
<dbReference type="CDD" id="cd02149">
    <property type="entry name" value="NfsB-like"/>
    <property type="match status" value="1"/>
</dbReference>
<evidence type="ECO:0000313" key="8">
    <source>
        <dbReference type="Proteomes" id="UP001156660"/>
    </source>
</evidence>
<dbReference type="EMBL" id="BSOU01000001">
    <property type="protein sequence ID" value="GLR73147.1"/>
    <property type="molecule type" value="Genomic_DNA"/>
</dbReference>
<evidence type="ECO:0000313" key="6">
    <source>
        <dbReference type="EMBL" id="PQJ87546.1"/>
    </source>
</evidence>
<evidence type="ECO:0000256" key="3">
    <source>
        <dbReference type="ARBA" id="ARBA00023002"/>
    </source>
</evidence>
<reference evidence="5" key="1">
    <citation type="journal article" date="2014" name="Int. J. Syst. Evol. Microbiol.">
        <title>Complete genome of a new Firmicutes species belonging to the dominant human colonic microbiota ('Ruminococcus bicirculans') reveals two chromosomes and a selective capacity to utilize plant glucans.</title>
        <authorList>
            <consortium name="NISC Comparative Sequencing Program"/>
            <person name="Wegmann U."/>
            <person name="Louis P."/>
            <person name="Goesmann A."/>
            <person name="Henrissat B."/>
            <person name="Duncan S.H."/>
            <person name="Flint H.J."/>
        </authorList>
    </citation>
    <scope>NUCLEOTIDE SEQUENCE</scope>
    <source>
        <strain evidence="5">NBRC 105001</strain>
    </source>
</reference>
<dbReference type="InterPro" id="IPR033878">
    <property type="entry name" value="NfsB-like"/>
</dbReference>
<reference evidence="6 7" key="2">
    <citation type="submission" date="2016-12" db="EMBL/GenBank/DDBJ databases">
        <title>Diversity of luminous bacteria.</title>
        <authorList>
            <person name="Yoshizawa S."/>
            <person name="Kogure K."/>
        </authorList>
    </citation>
    <scope>NUCLEOTIDE SEQUENCE [LARGE SCALE GENOMIC DNA]</scope>
    <source>
        <strain evidence="6 7">NBRC 105001</strain>
    </source>
</reference>
<evidence type="ECO:0000313" key="7">
    <source>
        <dbReference type="Proteomes" id="UP000239273"/>
    </source>
</evidence>
<dbReference type="PANTHER" id="PTHR43673">
    <property type="entry name" value="NAD(P)H NITROREDUCTASE YDGI-RELATED"/>
    <property type="match status" value="1"/>
</dbReference>
<keyword evidence="3" id="KW-0560">Oxidoreductase</keyword>
<reference evidence="8" key="3">
    <citation type="journal article" date="2019" name="Int. J. Syst. Evol. Microbiol.">
        <title>The Global Catalogue of Microorganisms (GCM) 10K type strain sequencing project: providing services to taxonomists for standard genome sequencing and annotation.</title>
        <authorList>
            <consortium name="The Broad Institute Genomics Platform"/>
            <consortium name="The Broad Institute Genome Sequencing Center for Infectious Disease"/>
            <person name="Wu L."/>
            <person name="Ma J."/>
        </authorList>
    </citation>
    <scope>NUCLEOTIDE SEQUENCE [LARGE SCALE GENOMIC DNA]</scope>
    <source>
        <strain evidence="8">NBRC 105001</strain>
    </source>
</reference>
<feature type="domain" description="Nitroreductase" evidence="4">
    <location>
        <begin position="10"/>
        <end position="193"/>
    </location>
</feature>
<evidence type="ECO:0000259" key="4">
    <source>
        <dbReference type="Pfam" id="PF00881"/>
    </source>
</evidence>
<organism evidence="6 7">
    <name type="scientific">Aliivibrio sifiae</name>
    <dbReference type="NCBI Taxonomy" id="566293"/>
    <lineage>
        <taxon>Bacteria</taxon>
        <taxon>Pseudomonadati</taxon>
        <taxon>Pseudomonadota</taxon>
        <taxon>Gammaproteobacteria</taxon>
        <taxon>Vibrionales</taxon>
        <taxon>Vibrionaceae</taxon>
        <taxon>Aliivibrio</taxon>
    </lineage>
</organism>
<name>A0A2S7X8S8_9GAMM</name>
<gene>
    <name evidence="5" type="primary">nfsB</name>
    <name evidence="6" type="ORF">BTO23_15685</name>
    <name evidence="5" type="ORF">GCM10007855_00200</name>
</gene>
<accession>A0A2S7X8S8</accession>
<dbReference type="Gene3D" id="3.40.109.10">
    <property type="entry name" value="NADH Oxidase"/>
    <property type="match status" value="1"/>
</dbReference>
<dbReference type="SUPFAM" id="SSF55469">
    <property type="entry name" value="FMN-dependent nitroreductase-like"/>
    <property type="match status" value="1"/>
</dbReference>
<dbReference type="RefSeq" id="WP_060993009.1">
    <property type="nucleotide sequence ID" value="NZ_BSOU01000001.1"/>
</dbReference>
<dbReference type="Proteomes" id="UP000239273">
    <property type="component" value="Unassembled WGS sequence"/>
</dbReference>
<evidence type="ECO:0000256" key="1">
    <source>
        <dbReference type="ARBA" id="ARBA00007118"/>
    </source>
</evidence>